<name>A0A7G9QWN9_9GAMM</name>
<keyword evidence="3" id="KW-1185">Reference proteome</keyword>
<feature type="compositionally biased region" description="Low complexity" evidence="1">
    <location>
        <begin position="81"/>
        <end position="93"/>
    </location>
</feature>
<feature type="compositionally biased region" description="Basic and acidic residues" evidence="1">
    <location>
        <begin position="114"/>
        <end position="125"/>
    </location>
</feature>
<sequence>MRIERWGVGLLVAVLHLLLVASVQRLLFGRTPSSDEPAMQLVYVDWLPPLPEPKSEPEAVSPASDPASVARVEESHRVLESAAPARSAPADAPLELSMPADDGWDATAAQRSAQARDAHAFDRRNPVTPPPPERFPMIDRSPAALVRRIAMGLFWPPGYSDDPCAGVNEAIEAFSRQAASERHRRMLADAVLQRNRYCPP</sequence>
<evidence type="ECO:0000256" key="1">
    <source>
        <dbReference type="SAM" id="MobiDB-lite"/>
    </source>
</evidence>
<accession>A0A7G9QWN9</accession>
<gene>
    <name evidence="2" type="ORF">H9L17_06440</name>
</gene>
<evidence type="ECO:0000313" key="2">
    <source>
        <dbReference type="EMBL" id="QNN47764.1"/>
    </source>
</evidence>
<proteinExistence type="predicted"/>
<dbReference type="RefSeq" id="WP_187571508.1">
    <property type="nucleotide sequence ID" value="NZ_CP060711.1"/>
</dbReference>
<evidence type="ECO:0000313" key="3">
    <source>
        <dbReference type="Proteomes" id="UP000515977"/>
    </source>
</evidence>
<dbReference type="KEGG" id="tbv:H9L17_06440"/>
<reference evidence="2 3" key="1">
    <citation type="submission" date="2020-08" db="EMBL/GenBank/DDBJ databases">
        <title>Genome sequence of Thermomonas brevis KACC 16975T.</title>
        <authorList>
            <person name="Hyun D.-W."/>
            <person name="Bae J.-W."/>
        </authorList>
    </citation>
    <scope>NUCLEOTIDE SEQUENCE [LARGE SCALE GENOMIC DNA]</scope>
    <source>
        <strain evidence="2 3">KACC 16975</strain>
    </source>
</reference>
<protein>
    <submittedName>
        <fullName evidence="2">Uncharacterized protein</fullName>
    </submittedName>
</protein>
<feature type="compositionally biased region" description="Low complexity" evidence="1">
    <location>
        <begin position="58"/>
        <end position="70"/>
    </location>
</feature>
<organism evidence="2 3">
    <name type="scientific">Thermomonas brevis</name>
    <dbReference type="NCBI Taxonomy" id="215691"/>
    <lineage>
        <taxon>Bacteria</taxon>
        <taxon>Pseudomonadati</taxon>
        <taxon>Pseudomonadota</taxon>
        <taxon>Gammaproteobacteria</taxon>
        <taxon>Lysobacterales</taxon>
        <taxon>Lysobacteraceae</taxon>
        <taxon>Thermomonas</taxon>
    </lineage>
</organism>
<dbReference type="Proteomes" id="UP000515977">
    <property type="component" value="Chromosome"/>
</dbReference>
<dbReference type="EMBL" id="CP060711">
    <property type="protein sequence ID" value="QNN47764.1"/>
    <property type="molecule type" value="Genomic_DNA"/>
</dbReference>
<dbReference type="AlphaFoldDB" id="A0A7G9QWN9"/>
<feature type="region of interest" description="Disordered" evidence="1">
    <location>
        <begin position="53"/>
        <end position="138"/>
    </location>
</feature>